<keyword evidence="1" id="KW-0472">Membrane</keyword>
<feature type="transmembrane region" description="Helical" evidence="1">
    <location>
        <begin position="29"/>
        <end position="50"/>
    </location>
</feature>
<reference evidence="2" key="1">
    <citation type="journal article" date="2019" name="bioRxiv">
        <title>The Genome of the Zebra Mussel, Dreissena polymorpha: A Resource for Invasive Species Research.</title>
        <authorList>
            <person name="McCartney M.A."/>
            <person name="Auch B."/>
            <person name="Kono T."/>
            <person name="Mallez S."/>
            <person name="Zhang Y."/>
            <person name="Obille A."/>
            <person name="Becker A."/>
            <person name="Abrahante J.E."/>
            <person name="Garbe J."/>
            <person name="Badalamenti J.P."/>
            <person name="Herman A."/>
            <person name="Mangelson H."/>
            <person name="Liachko I."/>
            <person name="Sullivan S."/>
            <person name="Sone E.D."/>
            <person name="Koren S."/>
            <person name="Silverstein K.A.T."/>
            <person name="Beckman K.B."/>
            <person name="Gohl D.M."/>
        </authorList>
    </citation>
    <scope>NUCLEOTIDE SEQUENCE</scope>
    <source>
        <strain evidence="2">Duluth1</strain>
        <tissue evidence="2">Whole animal</tissue>
    </source>
</reference>
<evidence type="ECO:0000313" key="3">
    <source>
        <dbReference type="Proteomes" id="UP000828390"/>
    </source>
</evidence>
<sequence>MVFKHLVDRYNLYFAYKPSKISPNIHSTAVNYVIIAVIFLQFNFVFFSVIRGSKYRERYFRY</sequence>
<organism evidence="2 3">
    <name type="scientific">Dreissena polymorpha</name>
    <name type="common">Zebra mussel</name>
    <name type="synonym">Mytilus polymorpha</name>
    <dbReference type="NCBI Taxonomy" id="45954"/>
    <lineage>
        <taxon>Eukaryota</taxon>
        <taxon>Metazoa</taxon>
        <taxon>Spiralia</taxon>
        <taxon>Lophotrochozoa</taxon>
        <taxon>Mollusca</taxon>
        <taxon>Bivalvia</taxon>
        <taxon>Autobranchia</taxon>
        <taxon>Heteroconchia</taxon>
        <taxon>Euheterodonta</taxon>
        <taxon>Imparidentia</taxon>
        <taxon>Neoheterodontei</taxon>
        <taxon>Myida</taxon>
        <taxon>Dreissenoidea</taxon>
        <taxon>Dreissenidae</taxon>
        <taxon>Dreissena</taxon>
    </lineage>
</organism>
<name>A0A9D4KVI7_DREPO</name>
<comment type="caution">
    <text evidence="2">The sequence shown here is derived from an EMBL/GenBank/DDBJ whole genome shotgun (WGS) entry which is preliminary data.</text>
</comment>
<accession>A0A9D4KVI7</accession>
<reference evidence="2" key="2">
    <citation type="submission" date="2020-11" db="EMBL/GenBank/DDBJ databases">
        <authorList>
            <person name="McCartney M.A."/>
            <person name="Auch B."/>
            <person name="Kono T."/>
            <person name="Mallez S."/>
            <person name="Becker A."/>
            <person name="Gohl D.M."/>
            <person name="Silverstein K.A.T."/>
            <person name="Koren S."/>
            <person name="Bechman K.B."/>
            <person name="Herman A."/>
            <person name="Abrahante J.E."/>
            <person name="Garbe J."/>
        </authorList>
    </citation>
    <scope>NUCLEOTIDE SEQUENCE</scope>
    <source>
        <strain evidence="2">Duluth1</strain>
        <tissue evidence="2">Whole animal</tissue>
    </source>
</reference>
<keyword evidence="1" id="KW-0812">Transmembrane</keyword>
<evidence type="ECO:0000256" key="1">
    <source>
        <dbReference type="SAM" id="Phobius"/>
    </source>
</evidence>
<proteinExistence type="predicted"/>
<protein>
    <submittedName>
        <fullName evidence="2">Uncharacterized protein</fullName>
    </submittedName>
</protein>
<evidence type="ECO:0000313" key="2">
    <source>
        <dbReference type="EMBL" id="KAH3846438.1"/>
    </source>
</evidence>
<keyword evidence="3" id="KW-1185">Reference proteome</keyword>
<gene>
    <name evidence="2" type="ORF">DPMN_088739</name>
</gene>
<dbReference type="AlphaFoldDB" id="A0A9D4KVI7"/>
<keyword evidence="1" id="KW-1133">Transmembrane helix</keyword>
<dbReference type="Proteomes" id="UP000828390">
    <property type="component" value="Unassembled WGS sequence"/>
</dbReference>
<dbReference type="EMBL" id="JAIWYP010000003">
    <property type="protein sequence ID" value="KAH3846438.1"/>
    <property type="molecule type" value="Genomic_DNA"/>
</dbReference>